<feature type="transmembrane region" description="Helical" evidence="6">
    <location>
        <begin position="236"/>
        <end position="261"/>
    </location>
</feature>
<name>A0A1D3L102_9EURY</name>
<feature type="transmembrane region" description="Helical" evidence="6">
    <location>
        <begin position="467"/>
        <end position="489"/>
    </location>
</feature>
<dbReference type="PATRIC" id="fig|129848.4.peg.701"/>
<accession>A0A1D3L102</accession>
<dbReference type="KEGG" id="mcub:MCBB_0694"/>
<proteinExistence type="predicted"/>
<evidence type="ECO:0000313" key="8">
    <source>
        <dbReference type="Proteomes" id="UP000094707"/>
    </source>
</evidence>
<dbReference type="GO" id="GO:0005886">
    <property type="term" value="C:plasma membrane"/>
    <property type="evidence" value="ECO:0007669"/>
    <property type="project" value="UniProtKB-SubCell"/>
</dbReference>
<dbReference type="STRING" id="118062.MCBB_0694"/>
<feature type="transmembrane region" description="Helical" evidence="6">
    <location>
        <begin position="281"/>
        <end position="299"/>
    </location>
</feature>
<keyword evidence="8" id="KW-1185">Reference proteome</keyword>
<dbReference type="Proteomes" id="UP000094707">
    <property type="component" value="Chromosome I"/>
</dbReference>
<evidence type="ECO:0000256" key="5">
    <source>
        <dbReference type="ARBA" id="ARBA00023136"/>
    </source>
</evidence>
<evidence type="ECO:0000256" key="6">
    <source>
        <dbReference type="SAM" id="Phobius"/>
    </source>
</evidence>
<feature type="transmembrane region" description="Helical" evidence="6">
    <location>
        <begin position="160"/>
        <end position="176"/>
    </location>
</feature>
<feature type="transmembrane region" description="Helical" evidence="6">
    <location>
        <begin position="182"/>
        <end position="199"/>
    </location>
</feature>
<dbReference type="OrthoDB" id="19148at2157"/>
<organism evidence="7 8">
    <name type="scientific">Methanobacterium congolense</name>
    <dbReference type="NCBI Taxonomy" id="118062"/>
    <lineage>
        <taxon>Archaea</taxon>
        <taxon>Methanobacteriati</taxon>
        <taxon>Methanobacteriota</taxon>
        <taxon>Methanomada group</taxon>
        <taxon>Methanobacteria</taxon>
        <taxon>Methanobacteriales</taxon>
        <taxon>Methanobacteriaceae</taxon>
        <taxon>Methanobacterium</taxon>
    </lineage>
</organism>
<keyword evidence="4 6" id="KW-1133">Transmembrane helix</keyword>
<comment type="subcellular location">
    <subcellularLocation>
        <location evidence="1">Cell membrane</location>
        <topology evidence="1">Multi-pass membrane protein</topology>
    </subcellularLocation>
</comment>
<dbReference type="CDD" id="cd13128">
    <property type="entry name" value="MATE_Wzx_like"/>
    <property type="match status" value="1"/>
</dbReference>
<dbReference type="Pfam" id="PF01943">
    <property type="entry name" value="Polysacc_synt"/>
    <property type="match status" value="1"/>
</dbReference>
<feature type="transmembrane region" description="Helical" evidence="6">
    <location>
        <begin position="119"/>
        <end position="139"/>
    </location>
</feature>
<gene>
    <name evidence="7" type="primary">yabM</name>
    <name evidence="7" type="ORF">MCBB_0694</name>
</gene>
<dbReference type="PANTHER" id="PTHR30250:SF11">
    <property type="entry name" value="O-ANTIGEN TRANSPORTER-RELATED"/>
    <property type="match status" value="1"/>
</dbReference>
<keyword evidence="3 6" id="KW-0812">Transmembrane</keyword>
<sequence>MSSKIAKGSFVILLGSFIFRIGGYIYRSLMAILLGPAGYGILGLTLPAQNILILLAAGGLPPAIAKYVSQYSAKEDAFMVKQIIKTSTKIMVMFSILASILIFFLAEPIAIGFLHKPEAVLPLQLISIITPFSVIVGALRGVFQGMYEMTNILITRATEQIFTITGAVILVLLGWYVAGAVVGTAIGFIVSTIIGFYIFKRITLKRISKIKEHGSLKPHQKTSITWREEVSIAKRLLIFSIPVVIAGFAELALYDIGTYVIGHFMASEYVGYYNAASPIARLPLVISMSIATAALPAASEAFTLNDKHMLRTYILQSYRYVTLLVLPLSVGTIVFAAPIISLLFPNPAFLNGTGALQILSAGMLCFTVYVVSASICQGLGKPNLPMTALVLGTIIDLVLSFILVPVYGINGAALATTIAAIFIMVTVLGKTLKMTDAQLPKGDFTKIIAASIVMGIAFIPFPKTRLFLLLGIALAPFIYVAVLAFIGGLKKDDVHVMYKFGEKMGPLSGVVNRFVGLFERFAT</sequence>
<evidence type="ECO:0000256" key="4">
    <source>
        <dbReference type="ARBA" id="ARBA00022989"/>
    </source>
</evidence>
<evidence type="ECO:0000256" key="1">
    <source>
        <dbReference type="ARBA" id="ARBA00004651"/>
    </source>
</evidence>
<evidence type="ECO:0000256" key="3">
    <source>
        <dbReference type="ARBA" id="ARBA00022692"/>
    </source>
</evidence>
<reference evidence="7 8" key="1">
    <citation type="submission" date="2016-08" db="EMBL/GenBank/DDBJ databases">
        <authorList>
            <person name="Seilhamer J.J."/>
        </authorList>
    </citation>
    <scope>NUCLEOTIDE SEQUENCE [LARGE SCALE GENOMIC DNA]</scope>
    <source>
        <strain evidence="7">Buetzberg</strain>
    </source>
</reference>
<evidence type="ECO:0000256" key="2">
    <source>
        <dbReference type="ARBA" id="ARBA00022475"/>
    </source>
</evidence>
<feature type="transmembrane region" description="Helical" evidence="6">
    <location>
        <begin position="51"/>
        <end position="69"/>
    </location>
</feature>
<protein>
    <submittedName>
        <fullName evidence="7">Putative membrane protein YabM</fullName>
    </submittedName>
</protein>
<feature type="transmembrane region" description="Helical" evidence="6">
    <location>
        <begin position="413"/>
        <end position="432"/>
    </location>
</feature>
<dbReference type="InterPro" id="IPR002797">
    <property type="entry name" value="Polysacc_synth"/>
</dbReference>
<dbReference type="InterPro" id="IPR050833">
    <property type="entry name" value="Poly_Biosynth_Transport"/>
</dbReference>
<evidence type="ECO:0000313" key="7">
    <source>
        <dbReference type="EMBL" id="SCG85267.1"/>
    </source>
</evidence>
<feature type="transmembrane region" description="Helical" evidence="6">
    <location>
        <begin position="356"/>
        <end position="376"/>
    </location>
</feature>
<feature type="transmembrane region" description="Helical" evidence="6">
    <location>
        <begin position="444"/>
        <end position="461"/>
    </location>
</feature>
<dbReference type="PANTHER" id="PTHR30250">
    <property type="entry name" value="PST FAMILY PREDICTED COLANIC ACID TRANSPORTER"/>
    <property type="match status" value="1"/>
</dbReference>
<feature type="transmembrane region" description="Helical" evidence="6">
    <location>
        <begin position="12"/>
        <end position="39"/>
    </location>
</feature>
<feature type="transmembrane region" description="Helical" evidence="6">
    <location>
        <begin position="388"/>
        <end position="407"/>
    </location>
</feature>
<dbReference type="AlphaFoldDB" id="A0A1D3L102"/>
<keyword evidence="5 6" id="KW-0472">Membrane</keyword>
<dbReference type="GeneID" id="30411548"/>
<feature type="transmembrane region" description="Helical" evidence="6">
    <location>
        <begin position="90"/>
        <end position="113"/>
    </location>
</feature>
<dbReference type="EMBL" id="LT607756">
    <property type="protein sequence ID" value="SCG85267.1"/>
    <property type="molecule type" value="Genomic_DNA"/>
</dbReference>
<dbReference type="RefSeq" id="WP_071906453.1">
    <property type="nucleotide sequence ID" value="NZ_LT607756.1"/>
</dbReference>
<keyword evidence="2" id="KW-1003">Cell membrane</keyword>
<feature type="transmembrane region" description="Helical" evidence="6">
    <location>
        <begin position="320"/>
        <end position="344"/>
    </location>
</feature>